<reference evidence="3 4" key="1">
    <citation type="submission" date="2015-12" db="EMBL/GenBank/DDBJ databases">
        <authorList>
            <person name="Andreevskaya M."/>
        </authorList>
    </citation>
    <scope>NUCLEOTIDE SEQUENCE [LARGE SCALE GENOMIC DNA]</scope>
    <source>
        <strain evidence="2 4">KSL4-2</strain>
        <strain evidence="1 3">PL111</strain>
    </source>
</reference>
<dbReference type="EMBL" id="FBTB01000012">
    <property type="protein sequence ID" value="CUW11450.1"/>
    <property type="molecule type" value="Genomic_DNA"/>
</dbReference>
<dbReference type="EMBL" id="FBTU01000010">
    <property type="protein sequence ID" value="CUW07512.1"/>
    <property type="molecule type" value="Genomic_DNA"/>
</dbReference>
<dbReference type="AlphaFoldDB" id="A0AAN2QUT4"/>
<comment type="caution">
    <text evidence="1">The sequence shown here is derived from an EMBL/GenBank/DDBJ whole genome shotgun (WGS) entry which is preliminary data.</text>
</comment>
<proteinExistence type="predicted"/>
<evidence type="ECO:0000313" key="1">
    <source>
        <dbReference type="EMBL" id="CUW07512.1"/>
    </source>
</evidence>
<gene>
    <name evidence="2" type="ORF">KSL4_0197</name>
    <name evidence="1" type="ORF">PL111_0492</name>
</gene>
<evidence type="ECO:0000313" key="2">
    <source>
        <dbReference type="EMBL" id="CUW11450.1"/>
    </source>
</evidence>
<dbReference type="Proteomes" id="UP000199047">
    <property type="component" value="Unassembled WGS sequence"/>
</dbReference>
<evidence type="ECO:0000313" key="4">
    <source>
        <dbReference type="Proteomes" id="UP000199047"/>
    </source>
</evidence>
<organism evidence="1 3">
    <name type="scientific">Leuconostoc inhae</name>
    <dbReference type="NCBI Taxonomy" id="178001"/>
    <lineage>
        <taxon>Bacteria</taxon>
        <taxon>Bacillati</taxon>
        <taxon>Bacillota</taxon>
        <taxon>Bacilli</taxon>
        <taxon>Lactobacillales</taxon>
        <taxon>Lactobacillaceae</taxon>
        <taxon>Leuconostoc</taxon>
    </lineage>
</organism>
<sequence>MIMWLSEVFILLAIIFMAFSVGVAFGQDDEKRKRTFK</sequence>
<protein>
    <submittedName>
        <fullName evidence="1">Uncharacterized protein</fullName>
    </submittedName>
</protein>
<keyword evidence="4" id="KW-1185">Reference proteome</keyword>
<name>A0AAN2QUT4_9LACO</name>
<accession>A0AAN2QUT4</accession>
<dbReference type="Proteomes" id="UP000198868">
    <property type="component" value="Unassembled WGS sequence"/>
</dbReference>
<evidence type="ECO:0000313" key="3">
    <source>
        <dbReference type="Proteomes" id="UP000198868"/>
    </source>
</evidence>